<evidence type="ECO:0000256" key="2">
    <source>
        <dbReference type="SAM" id="MobiDB-lite"/>
    </source>
</evidence>
<feature type="compositionally biased region" description="Acidic residues" evidence="2">
    <location>
        <begin position="121"/>
        <end position="131"/>
    </location>
</feature>
<protein>
    <submittedName>
        <fullName evidence="4">Multisubunit sodium/proton antiporter MrpG subunit</fullName>
    </submittedName>
</protein>
<feature type="compositionally biased region" description="Low complexity" evidence="2">
    <location>
        <begin position="132"/>
        <end position="142"/>
    </location>
</feature>
<dbReference type="PANTHER" id="PTHR34703:SF1">
    <property type="entry name" value="ANTIPORTER SUBUNIT MNHG2-RELATED"/>
    <property type="match status" value="1"/>
</dbReference>
<evidence type="ECO:0000313" key="4">
    <source>
        <dbReference type="EMBL" id="PRY69021.1"/>
    </source>
</evidence>
<gene>
    <name evidence="4" type="ORF">B0I08_103227</name>
</gene>
<evidence type="ECO:0000256" key="3">
    <source>
        <dbReference type="SAM" id="Phobius"/>
    </source>
</evidence>
<dbReference type="RefSeq" id="WP_106211261.1">
    <property type="nucleotide sequence ID" value="NZ_PVTL01000003.1"/>
</dbReference>
<comment type="similarity">
    <text evidence="1">Belongs to the CPA3 antiporters (TC 2.A.63) subunit G family.</text>
</comment>
<dbReference type="NCBIfam" id="TIGR01300">
    <property type="entry name" value="CPA3_mnhG_phaG"/>
    <property type="match status" value="1"/>
</dbReference>
<keyword evidence="5" id="KW-1185">Reference proteome</keyword>
<keyword evidence="3" id="KW-0472">Membrane</keyword>
<dbReference type="Pfam" id="PF03334">
    <property type="entry name" value="PhaG_MnhG_YufB"/>
    <property type="match status" value="1"/>
</dbReference>
<dbReference type="Proteomes" id="UP000237983">
    <property type="component" value="Unassembled WGS sequence"/>
</dbReference>
<organism evidence="4 5">
    <name type="scientific">Glaciihabitans tibetensis</name>
    <dbReference type="NCBI Taxonomy" id="1266600"/>
    <lineage>
        <taxon>Bacteria</taxon>
        <taxon>Bacillati</taxon>
        <taxon>Actinomycetota</taxon>
        <taxon>Actinomycetes</taxon>
        <taxon>Micrococcales</taxon>
        <taxon>Microbacteriaceae</taxon>
        <taxon>Glaciihabitans</taxon>
    </lineage>
</organism>
<dbReference type="EMBL" id="PVTL01000003">
    <property type="protein sequence ID" value="PRY69021.1"/>
    <property type="molecule type" value="Genomic_DNA"/>
</dbReference>
<evidence type="ECO:0000256" key="1">
    <source>
        <dbReference type="ARBA" id="ARBA00008404"/>
    </source>
</evidence>
<name>A0A2T0VFP6_9MICO</name>
<keyword evidence="3" id="KW-1133">Transmembrane helix</keyword>
<keyword evidence="3" id="KW-0812">Transmembrane</keyword>
<feature type="transmembrane region" description="Helical" evidence="3">
    <location>
        <begin position="67"/>
        <end position="89"/>
    </location>
</feature>
<feature type="region of interest" description="Disordered" evidence="2">
    <location>
        <begin position="119"/>
        <end position="142"/>
    </location>
</feature>
<feature type="transmembrane region" description="Helical" evidence="3">
    <location>
        <begin position="6"/>
        <end position="30"/>
    </location>
</feature>
<dbReference type="NCBIfam" id="NF009314">
    <property type="entry name" value="PRK12674.1-2"/>
    <property type="match status" value="1"/>
</dbReference>
<reference evidence="4 5" key="1">
    <citation type="submission" date="2018-03" db="EMBL/GenBank/DDBJ databases">
        <title>Genomic Encyclopedia of Type Strains, Phase III (KMG-III): the genomes of soil and plant-associated and newly described type strains.</title>
        <authorList>
            <person name="Whitman W."/>
        </authorList>
    </citation>
    <scope>NUCLEOTIDE SEQUENCE [LARGE SCALE GENOMIC DNA]</scope>
    <source>
        <strain evidence="4 5">CGMCC 1.12484</strain>
    </source>
</reference>
<sequence>MSTDDILTLIAGIFLLLGAFLSLAAGVGLVRFHDVPSRLHAATKPQILGLLFVLTAIALEAQSWSTLLAVAPVLVFQMLTAPISAHMVARAGYRTGNLRKDELLVDDLGEAIDRVTRTEDDAVGDMVDPDDPAAASSARPPS</sequence>
<dbReference type="OrthoDB" id="3214257at2"/>
<dbReference type="InterPro" id="IPR005133">
    <property type="entry name" value="PhaG_MnhG_YufB"/>
</dbReference>
<accession>A0A2T0VFP6</accession>
<dbReference type="PANTHER" id="PTHR34703">
    <property type="entry name" value="ANTIPORTER SUBUNIT MNHG2-RELATED"/>
    <property type="match status" value="1"/>
</dbReference>
<evidence type="ECO:0000313" key="5">
    <source>
        <dbReference type="Proteomes" id="UP000237983"/>
    </source>
</evidence>
<proteinExistence type="inferred from homology"/>
<dbReference type="AlphaFoldDB" id="A0A2T0VFP6"/>
<dbReference type="GO" id="GO:0015385">
    <property type="term" value="F:sodium:proton antiporter activity"/>
    <property type="evidence" value="ECO:0007669"/>
    <property type="project" value="TreeGrafter"/>
</dbReference>
<comment type="caution">
    <text evidence="4">The sequence shown here is derived from an EMBL/GenBank/DDBJ whole genome shotgun (WGS) entry which is preliminary data.</text>
</comment>